<evidence type="ECO:0000313" key="3">
    <source>
        <dbReference type="Proteomes" id="UP000028828"/>
    </source>
</evidence>
<feature type="region of interest" description="Disordered" evidence="1">
    <location>
        <begin position="287"/>
        <end position="315"/>
    </location>
</feature>
<comment type="caution">
    <text evidence="2">The sequence shown here is derived from an EMBL/GenBank/DDBJ whole genome shotgun (WGS) entry which is preliminary data.</text>
</comment>
<evidence type="ECO:0000256" key="1">
    <source>
        <dbReference type="SAM" id="MobiDB-lite"/>
    </source>
</evidence>
<feature type="region of interest" description="Disordered" evidence="1">
    <location>
        <begin position="665"/>
        <end position="707"/>
    </location>
</feature>
<protein>
    <submittedName>
        <fullName evidence="2">Uncharacterized protein</fullName>
    </submittedName>
</protein>
<feature type="region of interest" description="Disordered" evidence="1">
    <location>
        <begin position="395"/>
        <end position="419"/>
    </location>
</feature>
<feature type="compositionally biased region" description="Polar residues" evidence="1">
    <location>
        <begin position="298"/>
        <end position="310"/>
    </location>
</feature>
<dbReference type="VEuPathDB" id="ToxoDB:TGP89_217470"/>
<feature type="compositionally biased region" description="Polar residues" evidence="1">
    <location>
        <begin position="675"/>
        <end position="686"/>
    </location>
</feature>
<feature type="region of interest" description="Disordered" evidence="1">
    <location>
        <begin position="1263"/>
        <end position="1300"/>
    </location>
</feature>
<feature type="region of interest" description="Disordered" evidence="1">
    <location>
        <begin position="113"/>
        <end position="154"/>
    </location>
</feature>
<dbReference type="EMBL" id="AEYI02001408">
    <property type="protein sequence ID" value="KFG37793.1"/>
    <property type="molecule type" value="Genomic_DNA"/>
</dbReference>
<feature type="compositionally biased region" description="Basic and acidic residues" evidence="1">
    <location>
        <begin position="406"/>
        <end position="416"/>
    </location>
</feature>
<reference evidence="2 3" key="1">
    <citation type="submission" date="2014-03" db="EMBL/GenBank/DDBJ databases">
        <authorList>
            <person name="Sibley D."/>
            <person name="Venepally P."/>
            <person name="Karamycheva S."/>
            <person name="Hadjithomas M."/>
            <person name="Khan A."/>
            <person name="Brunk B."/>
            <person name="Roos D."/>
            <person name="Caler E."/>
            <person name="Lorenzi H."/>
        </authorList>
    </citation>
    <scope>NUCLEOTIDE SEQUENCE [LARGE SCALE GENOMIC DNA]</scope>
    <source>
        <strain evidence="3">p89</strain>
    </source>
</reference>
<feature type="region of interest" description="Disordered" evidence="1">
    <location>
        <begin position="452"/>
        <end position="508"/>
    </location>
</feature>
<feature type="region of interest" description="Disordered" evidence="1">
    <location>
        <begin position="545"/>
        <end position="566"/>
    </location>
</feature>
<feature type="compositionally biased region" description="Basic and acidic residues" evidence="1">
    <location>
        <begin position="128"/>
        <end position="146"/>
    </location>
</feature>
<name>A0A086K075_TOXGO</name>
<dbReference type="Proteomes" id="UP000028828">
    <property type="component" value="Unassembled WGS sequence"/>
</dbReference>
<organism evidence="2 3">
    <name type="scientific">Toxoplasma gondii p89</name>
    <dbReference type="NCBI Taxonomy" id="943119"/>
    <lineage>
        <taxon>Eukaryota</taxon>
        <taxon>Sar</taxon>
        <taxon>Alveolata</taxon>
        <taxon>Apicomplexa</taxon>
        <taxon>Conoidasida</taxon>
        <taxon>Coccidia</taxon>
        <taxon>Eucoccidiorida</taxon>
        <taxon>Eimeriorina</taxon>
        <taxon>Sarcocystidae</taxon>
        <taxon>Toxoplasma</taxon>
    </lineage>
</organism>
<gene>
    <name evidence="2" type="ORF">TGP89_217470</name>
</gene>
<proteinExistence type="predicted"/>
<dbReference type="OrthoDB" id="330558at2759"/>
<sequence>MQSVRLPWKSVAPRCFERSGRALALETSRASVRAQDCRCLSRLSAHPAASQTREELVLVGAASRETTRFSQGAVSSVKNRPDGYFADESTLETHARPSILKARVEASCESVGSGGPHFLKTGNLDSRPTSHSDHAKREDAGAKAESKNNGIQRGTRIRLKQLDLHASVRRSKSVEEVLEICAQFLREVKDEIGDCCQTDATRREDSRHRRSAMNWQTRDLLSTDPAKPPTEGSNFVARIPRQFLDIPTLAVSRPMAVEEESPSNEHVSSGDLRRLPLSASALRSLHADDRHDLKTPSVAGTEQFPSPSQCTSAGSTLAGAASSVDVSPRSSASPLGLMGVCSHLASDFGWINSAHVLHRLALLSSDTTERNRWKTAHESLQQTRENLGVQQLRRARRITSSGGSTDADRQRADKATRPCKVTKKGAISKEGRPIVSAFSQASAAVEFFASLESEEQAATPPPAHTRKDSSGTDLPISDIAGIKIPPEFSGTTSRAVGADDRSSFQTPEVTITSPPRFALETVPGTSQVPFIKGVRNTAPQRLQEQPRLDAPPYDQTNKGSGLLFETPGDVALEGREAIEKREPTAAQLRFVASLCWACGKLRLPAALRESPTAELQNSNDNARNGPLSDFHVGLSLPYCNWTQRNARLGEEATHNNLENSAANAHSFSVRGAQPSERSSNSSQCMRQGTRDCSPGPTFGGTDTLSVPSRVDPMGGRRLCSEIVSLLEKCVLRCLPFFRPRELSLGLWGIAQCHAATAASSSIEDGRGRSMLRIRQAFWQQAVACVRRRLPEMPLRELSMFAQTCCTVGYRDETLMVAVADAMLVRLPAEWKQYHRWLMTQAHKKSAAATSSSCRNRQRSIGGNVPNSMSGACTKILDVDTRSGSPLENTLCFPSGARQSFLRTATEGRLDSAAVTTLGANLSFLLYAFASLDMPVLKIFRAVAALLLDDRDSAPQGSVECDARHRFIGDSVGIPLAIRRNNHLPVPHRMGQFLASLEPSHVTSLAWAYSTFIAGSARGSCVEHAEMLASKDLGGAIQSGAHKLSRTLLGQSRNRLADEARCRLVSQSGERLNAVDGESFEGENNSSIRNRRTHFSASLSDKRSEQQLLFELSAYLATHALTCSWRYSTAEKVQLCWALSLQDIFIPSFLWSALTELESASRHSTKSARIRATADGSQLPIDIATGMPGESAEPTGLRAGNLYGRSGEGLGSTDFGGLLDVQPLKDTLLPHKLQTQLYLSTLSFLTRGEVSLVFGSAEDWDKCSPASREGASPQPVLNLKRQKQQSRFAAESGQRKADEFRSSSAVHRGAIKAVPTMQIRGPLLSETGNSPSLTISRCGLERALERAGVEQISLPMAFFRCRAALDTHPDRTPHYVVSPLHIKVFIELRKILHTREEIRQQPTCVLLERVFDPHSVVGKLAEKHRGKEGDGASTRRTCDPRWDVVPEYRDSSGFWLDILVRPRAEETAA</sequence>
<accession>A0A086K075</accession>
<evidence type="ECO:0000313" key="2">
    <source>
        <dbReference type="EMBL" id="KFG37793.1"/>
    </source>
</evidence>
<feature type="region of interest" description="Disordered" evidence="1">
    <location>
        <begin position="201"/>
        <end position="234"/>
    </location>
</feature>